<keyword evidence="1" id="KW-0472">Membrane</keyword>
<keyword evidence="1" id="KW-1133">Transmembrane helix</keyword>
<proteinExistence type="predicted"/>
<name>S0KHB0_9ENTE</name>
<dbReference type="STRING" id="1121865.OMW_00274"/>
<gene>
    <name evidence="3" type="ORF">I568_00872</name>
</gene>
<dbReference type="SUPFAM" id="SSF52266">
    <property type="entry name" value="SGNH hydrolase"/>
    <property type="match status" value="1"/>
</dbReference>
<dbReference type="CDD" id="cd04506">
    <property type="entry name" value="SGNH_hydrolase_YpmR_like"/>
    <property type="match status" value="1"/>
</dbReference>
<dbReference type="OrthoDB" id="252349at2"/>
<evidence type="ECO:0000313" key="3">
    <source>
        <dbReference type="EMBL" id="EOW84377.1"/>
    </source>
</evidence>
<evidence type="ECO:0000259" key="2">
    <source>
        <dbReference type="Pfam" id="PF13472"/>
    </source>
</evidence>
<reference evidence="3 4" key="1">
    <citation type="submission" date="2013-03" db="EMBL/GenBank/DDBJ databases">
        <title>The Genome Sequence of Enterococcus columbae ATCC_51263 (PacBio/Illumina hybrid assembly).</title>
        <authorList>
            <consortium name="The Broad Institute Genomics Platform"/>
            <consortium name="The Broad Institute Genome Sequencing Center for Infectious Disease"/>
            <person name="Earl A."/>
            <person name="Russ C."/>
            <person name="Gilmore M."/>
            <person name="Surin D."/>
            <person name="Walker B."/>
            <person name="Young S."/>
            <person name="Zeng Q."/>
            <person name="Gargeya S."/>
            <person name="Fitzgerald M."/>
            <person name="Haas B."/>
            <person name="Abouelleil A."/>
            <person name="Allen A.W."/>
            <person name="Alvarado L."/>
            <person name="Arachchi H.M."/>
            <person name="Berlin A.M."/>
            <person name="Chapman S.B."/>
            <person name="Gainer-Dewar J."/>
            <person name="Goldberg J."/>
            <person name="Griggs A."/>
            <person name="Gujja S."/>
            <person name="Hansen M."/>
            <person name="Howarth C."/>
            <person name="Imamovic A."/>
            <person name="Ireland A."/>
            <person name="Larimer J."/>
            <person name="McCowan C."/>
            <person name="Murphy C."/>
            <person name="Pearson M."/>
            <person name="Poon T.W."/>
            <person name="Priest M."/>
            <person name="Roberts A."/>
            <person name="Saif S."/>
            <person name="Shea T."/>
            <person name="Sisk P."/>
            <person name="Sykes S."/>
            <person name="Wortman J."/>
            <person name="Nusbaum C."/>
            <person name="Birren B."/>
        </authorList>
    </citation>
    <scope>NUCLEOTIDE SEQUENCE [LARGE SCALE GENOMIC DNA]</scope>
    <source>
        <strain evidence="3 4">ATCC 51263</strain>
    </source>
</reference>
<evidence type="ECO:0000313" key="4">
    <source>
        <dbReference type="Proteomes" id="UP000014113"/>
    </source>
</evidence>
<dbReference type="AlphaFoldDB" id="S0KHB0"/>
<sequence>MKSSLKGLFYTLVIFLCAFCLFLQIIPKQPSLLKTSTNPPTQKVKRLTYVALGDSLTQGVGDETKRGGFVPLVSDQLQQAYQLSSIDYENFGKAGDRSDQILARLKKSTTMQKSLKQANVITLTCGGNDLLKVIKDNLFHLKKKTFKKPLKKYQRQVANLIEEIRKYNAHAPIYLLGIYNPFYLNFPEFTQMQEIVDEWNQGTKQIAADYQAVYFIPINDLLYKGLDNQVGIVDSKADDLAANGESPTISNHLLSEVDRFHPNNIGYRLMAQAVINEIKQTEKIWQPKEWKKNE</sequence>
<dbReference type="EMBL" id="ASWJ01000004">
    <property type="protein sequence ID" value="EOW84377.1"/>
    <property type="molecule type" value="Genomic_DNA"/>
</dbReference>
<dbReference type="GO" id="GO:0004622">
    <property type="term" value="F:phosphatidylcholine lysophospholipase activity"/>
    <property type="evidence" value="ECO:0007669"/>
    <property type="project" value="TreeGrafter"/>
</dbReference>
<accession>S0KHB0</accession>
<dbReference type="Proteomes" id="UP000014113">
    <property type="component" value="Unassembled WGS sequence"/>
</dbReference>
<keyword evidence="1" id="KW-0812">Transmembrane</keyword>
<keyword evidence="4" id="KW-1185">Reference proteome</keyword>
<feature type="domain" description="SGNH hydrolase-type esterase" evidence="2">
    <location>
        <begin position="51"/>
        <end position="269"/>
    </location>
</feature>
<dbReference type="PANTHER" id="PTHR30383:SF27">
    <property type="entry name" value="SPORE GERMINATION LIPASE LIPC"/>
    <property type="match status" value="1"/>
</dbReference>
<protein>
    <recommendedName>
        <fullName evidence="2">SGNH hydrolase-type esterase domain-containing protein</fullName>
    </recommendedName>
</protein>
<dbReference type="InterPro" id="IPR036514">
    <property type="entry name" value="SGNH_hydro_sf"/>
</dbReference>
<comment type="caution">
    <text evidence="3">The sequence shown here is derived from an EMBL/GenBank/DDBJ whole genome shotgun (WGS) entry which is preliminary data.</text>
</comment>
<dbReference type="Gene3D" id="3.40.50.1110">
    <property type="entry name" value="SGNH hydrolase"/>
    <property type="match status" value="1"/>
</dbReference>
<dbReference type="RefSeq" id="WP_016182439.1">
    <property type="nucleotide sequence ID" value="NZ_JXKI01000002.1"/>
</dbReference>
<feature type="transmembrane region" description="Helical" evidence="1">
    <location>
        <begin position="7"/>
        <end position="26"/>
    </location>
</feature>
<dbReference type="Pfam" id="PF13472">
    <property type="entry name" value="Lipase_GDSL_2"/>
    <property type="match status" value="1"/>
</dbReference>
<dbReference type="InterPro" id="IPR013830">
    <property type="entry name" value="SGNH_hydro"/>
</dbReference>
<dbReference type="InterPro" id="IPR051532">
    <property type="entry name" value="Ester_Hydrolysis_Enzymes"/>
</dbReference>
<dbReference type="eggNOG" id="COG2755">
    <property type="taxonomic scope" value="Bacteria"/>
</dbReference>
<evidence type="ECO:0000256" key="1">
    <source>
        <dbReference type="SAM" id="Phobius"/>
    </source>
</evidence>
<organism evidence="3 4">
    <name type="scientific">Enterococcus columbae DSM 7374 = ATCC 51263</name>
    <dbReference type="NCBI Taxonomy" id="1121865"/>
    <lineage>
        <taxon>Bacteria</taxon>
        <taxon>Bacillati</taxon>
        <taxon>Bacillota</taxon>
        <taxon>Bacilli</taxon>
        <taxon>Lactobacillales</taxon>
        <taxon>Enterococcaceae</taxon>
        <taxon>Enterococcus</taxon>
    </lineage>
</organism>
<dbReference type="PATRIC" id="fig|1121865.3.peg.266"/>
<dbReference type="PANTHER" id="PTHR30383">
    <property type="entry name" value="THIOESTERASE 1/PROTEASE 1/LYSOPHOSPHOLIPASE L1"/>
    <property type="match status" value="1"/>
</dbReference>